<dbReference type="Pfam" id="PF00046">
    <property type="entry name" value="Homeodomain"/>
    <property type="match status" value="1"/>
</dbReference>
<dbReference type="GO" id="GO:0000978">
    <property type="term" value="F:RNA polymerase II cis-regulatory region sequence-specific DNA binding"/>
    <property type="evidence" value="ECO:0000318"/>
    <property type="project" value="GO_Central"/>
</dbReference>
<dbReference type="Gene3D" id="1.10.10.60">
    <property type="entry name" value="Homeodomain-like"/>
    <property type="match status" value="1"/>
</dbReference>
<sequence>MERLLLAPSVVQSTTQINNAGFVQPQQQQQQHSSGSSSGSGSSLVEFLNSGRSSIDLNGVVPDTAMMIGGLATTTTATQSVTAGMGHDGGEEDDENNVMLGVNVHHGPSYYDQNLVVASASAVLLHHQQQTSVGDLAVSMHHDCDDDDPAAIIDDSSDFAWMKDKKVGRKNSHLNEGLPRRLRTAYTNTQLLELEKEFHFNKYLCRPRRIEIAASLDLTERQVKVWFQNRRMKHKRQALAKKDDDGSGGSGGLGILDKVSGKEKKSKKRDLMLACLGNGGDNHSSISAVTGGPRASSSSPITATPDSLASSSSSPAEADRRKQKASSCQQAKGNNIQHVDSSSQHSDESAVGSSSLPHPRQSQPCFTNYCKPVPAAILDGQQQQQSPSISTTISPSSRSSSGSQHSSPHSPIKVKNVAAPTDASAPPIRSNGTQVVVAQSCWPAIQNNSTPNNSTHFGQETAATFPSESKTAGFNPLTSLYPGQQTQQQYRQPGRPPSHYGGFNNTYSNGMGPETQQQHSYNNQQQLSDHPISSYPTGHYDFKPPVNNSYTAAYSSPDMSPSTRVQPIAQNSCMSPRMGLVPQQQSIKNQTGLVNKTANNFHNSVSCQMDQFSNFNGTGQQQQQQQTTIMSNSTGTYYPSKSVSATTGATKPADGNHPYNNFNSYSMPMDTTSANPHKIHPHGDQQVSGGPTGNVNKCVTYPADPAVCPTSYFSPGSGSLSSTGWNNNYGVHPQTVPGINKYTSSSSSSSGPTAIKKLDEENRLQNHHNGSSMTTSSYMAQYNNHHQQQQQQQAGTKSLVSASAEVNLSHPVGIHQPIHLTQPTHNGNVQSGHHLNYNNNNSYAGSNNSHGAAESTHSAAGQLACDSSDFNFLSSLAGDISEYYELT</sequence>
<dbReference type="PRINTS" id="PR00024">
    <property type="entry name" value="HOMEOBOX"/>
</dbReference>
<dbReference type="GO" id="GO:0006357">
    <property type="term" value="P:regulation of transcription by RNA polymerase II"/>
    <property type="evidence" value="ECO:0000318"/>
    <property type="project" value="GO_Central"/>
</dbReference>
<dbReference type="InterPro" id="IPR017970">
    <property type="entry name" value="Homeobox_CS"/>
</dbReference>
<proteinExistence type="predicted"/>
<protein>
    <submittedName>
        <fullName evidence="9">Putative homeotic Proboscipedia protein</fullName>
    </submittedName>
</protein>
<feature type="region of interest" description="Disordered" evidence="7">
    <location>
        <begin position="380"/>
        <end position="413"/>
    </location>
</feature>
<dbReference type="CDD" id="cd00086">
    <property type="entry name" value="homeodomain"/>
    <property type="match status" value="1"/>
</dbReference>
<feature type="compositionally biased region" description="Low complexity" evidence="7">
    <location>
        <begin position="516"/>
        <end position="526"/>
    </location>
</feature>
<keyword evidence="10" id="KW-1185">Reference proteome</keyword>
<dbReference type="PANTHER" id="PTHR45664:SF2">
    <property type="entry name" value="HOMEOTIC PROTEIN PROBOSCIPEDIA"/>
    <property type="match status" value="1"/>
</dbReference>
<feature type="region of interest" description="Disordered" evidence="7">
    <location>
        <begin position="282"/>
        <end position="367"/>
    </location>
</feature>
<feature type="domain" description="Homeobox" evidence="8">
    <location>
        <begin position="177"/>
        <end position="237"/>
    </location>
</feature>
<evidence type="ECO:0000256" key="5">
    <source>
        <dbReference type="PROSITE-ProRule" id="PRU00108"/>
    </source>
</evidence>
<name>E9G1I2_DAPPU</name>
<dbReference type="GO" id="GO:0000981">
    <property type="term" value="F:DNA-binding transcription factor activity, RNA polymerase II-specific"/>
    <property type="evidence" value="ECO:0000318"/>
    <property type="project" value="GO_Central"/>
</dbReference>
<dbReference type="InterPro" id="IPR020479">
    <property type="entry name" value="HD_metazoa"/>
</dbReference>
<dbReference type="eggNOG" id="KOG0489">
    <property type="taxonomic scope" value="Eukaryota"/>
</dbReference>
<feature type="region of interest" description="Disordered" evidence="7">
    <location>
        <begin position="817"/>
        <end position="854"/>
    </location>
</feature>
<comment type="subcellular location">
    <subcellularLocation>
        <location evidence="1 5 6">Nucleus</location>
    </subcellularLocation>
</comment>
<dbReference type="OrthoDB" id="6159439at2759"/>
<dbReference type="SMART" id="SM00389">
    <property type="entry name" value="HOX"/>
    <property type="match status" value="1"/>
</dbReference>
<feature type="region of interest" description="Disordered" evidence="7">
    <location>
        <begin position="231"/>
        <end position="262"/>
    </location>
</feature>
<keyword evidence="3 5" id="KW-0371">Homeobox</keyword>
<feature type="compositionally biased region" description="Low complexity" evidence="7">
    <location>
        <begin position="26"/>
        <end position="43"/>
    </location>
</feature>
<dbReference type="GO" id="GO:0005634">
    <property type="term" value="C:nucleus"/>
    <property type="evidence" value="ECO:0000318"/>
    <property type="project" value="GO_Central"/>
</dbReference>
<keyword evidence="4 5" id="KW-0539">Nucleus</keyword>
<dbReference type="KEGG" id="dpx:DAPPUDRAFT_347215"/>
<feature type="compositionally biased region" description="Polar residues" evidence="7">
    <location>
        <begin position="629"/>
        <end position="649"/>
    </location>
</feature>
<feature type="DNA-binding region" description="Homeobox" evidence="5">
    <location>
        <begin position="179"/>
        <end position="238"/>
    </location>
</feature>
<feature type="compositionally biased region" description="Low complexity" evidence="7">
    <location>
        <begin position="617"/>
        <end position="628"/>
    </location>
</feature>
<evidence type="ECO:0000259" key="8">
    <source>
        <dbReference type="PROSITE" id="PS50071"/>
    </source>
</evidence>
<reference evidence="9 10" key="1">
    <citation type="journal article" date="2011" name="Science">
        <title>The ecoresponsive genome of Daphnia pulex.</title>
        <authorList>
            <person name="Colbourne J.K."/>
            <person name="Pfrender M.E."/>
            <person name="Gilbert D."/>
            <person name="Thomas W.K."/>
            <person name="Tucker A."/>
            <person name="Oakley T.H."/>
            <person name="Tokishita S."/>
            <person name="Aerts A."/>
            <person name="Arnold G.J."/>
            <person name="Basu M.K."/>
            <person name="Bauer D.J."/>
            <person name="Caceres C.E."/>
            <person name="Carmel L."/>
            <person name="Casola C."/>
            <person name="Choi J.H."/>
            <person name="Detter J.C."/>
            <person name="Dong Q."/>
            <person name="Dusheyko S."/>
            <person name="Eads B.D."/>
            <person name="Frohlich T."/>
            <person name="Geiler-Samerotte K.A."/>
            <person name="Gerlach D."/>
            <person name="Hatcher P."/>
            <person name="Jogdeo S."/>
            <person name="Krijgsveld J."/>
            <person name="Kriventseva E.V."/>
            <person name="Kultz D."/>
            <person name="Laforsch C."/>
            <person name="Lindquist E."/>
            <person name="Lopez J."/>
            <person name="Manak J.R."/>
            <person name="Muller J."/>
            <person name="Pangilinan J."/>
            <person name="Patwardhan R.P."/>
            <person name="Pitluck S."/>
            <person name="Pritham E.J."/>
            <person name="Rechtsteiner A."/>
            <person name="Rho M."/>
            <person name="Rogozin I.B."/>
            <person name="Sakarya O."/>
            <person name="Salamov A."/>
            <person name="Schaack S."/>
            <person name="Shapiro H."/>
            <person name="Shiga Y."/>
            <person name="Skalitzky C."/>
            <person name="Smith Z."/>
            <person name="Souvorov A."/>
            <person name="Sung W."/>
            <person name="Tang Z."/>
            <person name="Tsuchiya D."/>
            <person name="Tu H."/>
            <person name="Vos H."/>
            <person name="Wang M."/>
            <person name="Wolf Y.I."/>
            <person name="Yamagata H."/>
            <person name="Yamada T."/>
            <person name="Ye Y."/>
            <person name="Shaw J.R."/>
            <person name="Andrews J."/>
            <person name="Crease T.J."/>
            <person name="Tang H."/>
            <person name="Lucas S.M."/>
            <person name="Robertson H.M."/>
            <person name="Bork P."/>
            <person name="Koonin E.V."/>
            <person name="Zdobnov E.M."/>
            <person name="Grigoriev I.V."/>
            <person name="Lynch M."/>
            <person name="Boore J.L."/>
        </authorList>
    </citation>
    <scope>NUCLEOTIDE SEQUENCE [LARGE SCALE GENOMIC DNA]</scope>
</reference>
<feature type="compositionally biased region" description="Polar residues" evidence="7">
    <location>
        <begin position="325"/>
        <end position="344"/>
    </location>
</feature>
<dbReference type="EMBL" id="GL732529">
    <property type="protein sequence ID" value="EFX86812.1"/>
    <property type="molecule type" value="Genomic_DNA"/>
</dbReference>
<dbReference type="InterPro" id="IPR001356">
    <property type="entry name" value="HD"/>
</dbReference>
<gene>
    <name evidence="9" type="primary">PB</name>
    <name evidence="9" type="ORF">DAPPUDRAFT_347215</name>
</gene>
<feature type="compositionally biased region" description="Low complexity" evidence="7">
    <location>
        <begin position="380"/>
        <end position="411"/>
    </location>
</feature>
<feature type="region of interest" description="Disordered" evidence="7">
    <location>
        <begin position="484"/>
        <end position="543"/>
    </location>
</feature>
<evidence type="ECO:0000256" key="7">
    <source>
        <dbReference type="SAM" id="MobiDB-lite"/>
    </source>
</evidence>
<dbReference type="AlphaFoldDB" id="E9G1I2"/>
<dbReference type="PROSITE" id="PS50071">
    <property type="entry name" value="HOMEOBOX_2"/>
    <property type="match status" value="1"/>
</dbReference>
<dbReference type="HOGENOM" id="CLU_325247_0_0_1"/>
<feature type="region of interest" description="Disordered" evidence="7">
    <location>
        <begin position="24"/>
        <end position="45"/>
    </location>
</feature>
<feature type="region of interest" description="Disordered" evidence="7">
    <location>
        <begin position="616"/>
        <end position="657"/>
    </location>
</feature>
<dbReference type="PANTHER" id="PTHR45664">
    <property type="entry name" value="PROTEIN ZERKNUELLT 1-RELATED"/>
    <property type="match status" value="1"/>
</dbReference>
<feature type="compositionally biased region" description="Low complexity" evidence="7">
    <location>
        <begin position="302"/>
        <end position="316"/>
    </location>
</feature>
<dbReference type="InterPro" id="IPR009057">
    <property type="entry name" value="Homeodomain-like_sf"/>
</dbReference>
<evidence type="ECO:0000256" key="1">
    <source>
        <dbReference type="ARBA" id="ARBA00004123"/>
    </source>
</evidence>
<evidence type="ECO:0000256" key="6">
    <source>
        <dbReference type="RuleBase" id="RU000682"/>
    </source>
</evidence>
<dbReference type="FunFam" id="1.10.10.60:FF:000176">
    <property type="entry name" value="pancreas/duodenum homeobox protein 1"/>
    <property type="match status" value="1"/>
</dbReference>
<evidence type="ECO:0000256" key="2">
    <source>
        <dbReference type="ARBA" id="ARBA00023125"/>
    </source>
</evidence>
<feature type="compositionally biased region" description="Low complexity" evidence="7">
    <location>
        <begin position="484"/>
        <end position="493"/>
    </location>
</feature>
<dbReference type="InParanoid" id="E9G1I2"/>
<evidence type="ECO:0000313" key="10">
    <source>
        <dbReference type="Proteomes" id="UP000000305"/>
    </source>
</evidence>
<evidence type="ECO:0000256" key="4">
    <source>
        <dbReference type="ARBA" id="ARBA00023242"/>
    </source>
</evidence>
<dbReference type="PROSITE" id="PS00027">
    <property type="entry name" value="HOMEOBOX_1"/>
    <property type="match status" value="1"/>
</dbReference>
<dbReference type="STRING" id="6669.E9G1I2"/>
<dbReference type="GO" id="GO:0048513">
    <property type="term" value="P:animal organ development"/>
    <property type="evidence" value="ECO:0007669"/>
    <property type="project" value="UniProtKB-ARBA"/>
</dbReference>
<feature type="compositionally biased region" description="Polar residues" evidence="7">
    <location>
        <begin position="351"/>
        <end position="366"/>
    </location>
</feature>
<dbReference type="SUPFAM" id="SSF46689">
    <property type="entry name" value="Homeodomain-like"/>
    <property type="match status" value="1"/>
</dbReference>
<dbReference type="Proteomes" id="UP000000305">
    <property type="component" value="Unassembled WGS sequence"/>
</dbReference>
<feature type="compositionally biased region" description="Low complexity" evidence="7">
    <location>
        <begin position="832"/>
        <end position="853"/>
    </location>
</feature>
<keyword evidence="2 5" id="KW-0238">DNA-binding</keyword>
<evidence type="ECO:0000313" key="9">
    <source>
        <dbReference type="EMBL" id="EFX86812.1"/>
    </source>
</evidence>
<evidence type="ECO:0000256" key="3">
    <source>
        <dbReference type="ARBA" id="ARBA00023155"/>
    </source>
</evidence>
<feature type="compositionally biased region" description="Polar residues" evidence="7">
    <location>
        <begin position="819"/>
        <end position="831"/>
    </location>
</feature>
<organism evidence="9 10">
    <name type="scientific">Daphnia pulex</name>
    <name type="common">Water flea</name>
    <dbReference type="NCBI Taxonomy" id="6669"/>
    <lineage>
        <taxon>Eukaryota</taxon>
        <taxon>Metazoa</taxon>
        <taxon>Ecdysozoa</taxon>
        <taxon>Arthropoda</taxon>
        <taxon>Crustacea</taxon>
        <taxon>Branchiopoda</taxon>
        <taxon>Diplostraca</taxon>
        <taxon>Cladocera</taxon>
        <taxon>Anomopoda</taxon>
        <taxon>Daphniidae</taxon>
        <taxon>Daphnia</taxon>
    </lineage>
</organism>
<accession>E9G1I2</accession>